<evidence type="ECO:0000256" key="5">
    <source>
        <dbReference type="ARBA" id="ARBA00022723"/>
    </source>
</evidence>
<feature type="binding site" evidence="12">
    <location>
        <begin position="464"/>
        <end position="465"/>
    </location>
    <ligand>
        <name>substrate</name>
    </ligand>
</feature>
<dbReference type="Gene3D" id="3.30.1490.50">
    <property type="match status" value="1"/>
</dbReference>
<feature type="binding site" evidence="10">
    <location>
        <position position="378"/>
    </location>
    <ligand>
        <name>ATP</name>
        <dbReference type="ChEBI" id="CHEBI:30616"/>
    </ligand>
</feature>
<evidence type="ECO:0000256" key="1">
    <source>
        <dbReference type="ARBA" id="ARBA00004965"/>
    </source>
</evidence>
<feature type="binding site" evidence="11">
    <location>
        <position position="134"/>
    </location>
    <ligand>
        <name>Mg(2+)</name>
        <dbReference type="ChEBI" id="CHEBI:18420"/>
    </ligand>
</feature>
<keyword evidence="7 9" id="KW-0067">ATP-binding</keyword>
<gene>
    <name evidence="14" type="ORF">CYFA0S_09e02938g</name>
</gene>
<dbReference type="GO" id="GO:0000287">
    <property type="term" value="F:magnesium ion binding"/>
    <property type="evidence" value="ECO:0007669"/>
    <property type="project" value="UniProtKB-UniRule"/>
</dbReference>
<organism evidence="14">
    <name type="scientific">Cyberlindnera fabianii</name>
    <name type="common">Yeast</name>
    <name type="synonym">Hansenula fabianii</name>
    <dbReference type="NCBI Taxonomy" id="36022"/>
    <lineage>
        <taxon>Eukaryota</taxon>
        <taxon>Fungi</taxon>
        <taxon>Dikarya</taxon>
        <taxon>Ascomycota</taxon>
        <taxon>Saccharomycotina</taxon>
        <taxon>Saccharomycetes</taxon>
        <taxon>Phaffomycetales</taxon>
        <taxon>Phaffomycetaceae</taxon>
        <taxon>Cyberlindnera</taxon>
    </lineage>
</organism>
<evidence type="ECO:0000256" key="8">
    <source>
        <dbReference type="ARBA" id="ARBA00022842"/>
    </source>
</evidence>
<feature type="binding site" evidence="10">
    <location>
        <position position="134"/>
    </location>
    <ligand>
        <name>ATP</name>
        <dbReference type="ChEBI" id="CHEBI:30616"/>
    </ligand>
</feature>
<dbReference type="InterPro" id="IPR016185">
    <property type="entry name" value="PreATP-grasp_dom_sf"/>
</dbReference>
<dbReference type="EMBL" id="LK052894">
    <property type="protein sequence ID" value="CDR42409.1"/>
    <property type="molecule type" value="Genomic_DNA"/>
</dbReference>
<dbReference type="EC" id="6.3.2.3" evidence="9"/>
<evidence type="ECO:0000256" key="3">
    <source>
        <dbReference type="ARBA" id="ARBA00022598"/>
    </source>
</evidence>
<dbReference type="SUPFAM" id="SSF56059">
    <property type="entry name" value="Glutathione synthetase ATP-binding domain-like"/>
    <property type="match status" value="1"/>
</dbReference>
<dbReference type="InterPro" id="IPR005615">
    <property type="entry name" value="Glutathione_synthase"/>
</dbReference>
<dbReference type="InterPro" id="IPR004887">
    <property type="entry name" value="GSH_synth_subst-bd"/>
</dbReference>
<feature type="binding site" evidence="11">
    <location>
        <position position="136"/>
    </location>
    <ligand>
        <name>Mg(2+)</name>
        <dbReference type="ChEBI" id="CHEBI:18420"/>
    </ligand>
</feature>
<comment type="pathway">
    <text evidence="1 9">Sulfur metabolism; glutathione biosynthesis; glutathione from L-cysteine and L-glutamate: step 2/2.</text>
</comment>
<evidence type="ECO:0000259" key="13">
    <source>
        <dbReference type="Pfam" id="PF03199"/>
    </source>
</evidence>
<dbReference type="InterPro" id="IPR014709">
    <property type="entry name" value="Glutathione_synthase_C_euk"/>
</dbReference>
<feature type="binding site" evidence="12">
    <location>
        <begin position="270"/>
        <end position="273"/>
    </location>
    <ligand>
        <name>substrate</name>
    </ligand>
</feature>
<evidence type="ECO:0000256" key="9">
    <source>
        <dbReference type="PIRNR" id="PIRNR001558"/>
    </source>
</evidence>
<dbReference type="PANTHER" id="PTHR11130:SF0">
    <property type="entry name" value="GLUTATHIONE SYNTHETASE"/>
    <property type="match status" value="1"/>
</dbReference>
<feature type="binding site" evidence="10">
    <location>
        <position position="453"/>
    </location>
    <ligand>
        <name>substrate</name>
    </ligand>
</feature>
<dbReference type="GO" id="GO:0005829">
    <property type="term" value="C:cytosol"/>
    <property type="evidence" value="ECO:0007669"/>
    <property type="project" value="TreeGrafter"/>
</dbReference>
<reference evidence="14" key="1">
    <citation type="journal article" date="2014" name="Genome Announc.">
        <title>Genome sequence of the yeast Cyberlindnera fabianii (Hansenula fabianii).</title>
        <authorList>
            <person name="Freel K.C."/>
            <person name="Sarilar V."/>
            <person name="Neuveglise C."/>
            <person name="Devillers H."/>
            <person name="Friedrich A."/>
            <person name="Schacherer J."/>
        </authorList>
    </citation>
    <scope>NUCLEOTIDE SEQUENCE</scope>
    <source>
        <strain evidence="14">YJS4271</strain>
    </source>
</reference>
<keyword evidence="6 9" id="KW-0547">Nucleotide-binding</keyword>
<dbReference type="Pfam" id="PF03917">
    <property type="entry name" value="GSH_synth_ATP"/>
    <property type="match status" value="1"/>
</dbReference>
<dbReference type="InterPro" id="IPR037013">
    <property type="entry name" value="GSH-S_sub-bd_sf"/>
</dbReference>
<feature type="binding site" evidence="10">
    <location>
        <position position="120"/>
    </location>
    <ligand>
        <name>substrate</name>
    </ligand>
</feature>
<dbReference type="PANTHER" id="PTHR11130">
    <property type="entry name" value="GLUTATHIONE SYNTHETASE"/>
    <property type="match status" value="1"/>
</dbReference>
<keyword evidence="3 9" id="KW-0436">Ligase</keyword>
<dbReference type="GO" id="GO:0004363">
    <property type="term" value="F:glutathione synthase activity"/>
    <property type="evidence" value="ECO:0007669"/>
    <property type="project" value="UniProtKB-UniRule"/>
</dbReference>
<dbReference type="VEuPathDB" id="FungiDB:BON22_2686"/>
<feature type="binding site" evidence="10">
    <location>
        <begin position="400"/>
        <end position="403"/>
    </location>
    <ligand>
        <name>ATP</name>
        <dbReference type="ChEBI" id="CHEBI:30616"/>
    </ligand>
</feature>
<feature type="binding site" evidence="10">
    <location>
        <position position="455"/>
    </location>
    <ligand>
        <name>ATP</name>
        <dbReference type="ChEBI" id="CHEBI:30616"/>
    </ligand>
</feature>
<name>A0A061B410_CYBFA</name>
<feature type="domain" description="Glutathione synthase substrate-binding" evidence="13">
    <location>
        <begin position="204"/>
        <end position="306"/>
    </location>
</feature>
<evidence type="ECO:0000313" key="14">
    <source>
        <dbReference type="EMBL" id="CDR42409.1"/>
    </source>
</evidence>
<dbReference type="SUPFAM" id="SSF52440">
    <property type="entry name" value="PreATP-grasp domain"/>
    <property type="match status" value="1"/>
</dbReference>
<feature type="binding site" evidence="10">
    <location>
        <position position="220"/>
    </location>
    <ligand>
        <name>substrate</name>
    </ligand>
</feature>
<dbReference type="OrthoDB" id="2020073at2759"/>
<dbReference type="GO" id="GO:0043295">
    <property type="term" value="F:glutathione binding"/>
    <property type="evidence" value="ECO:0007669"/>
    <property type="project" value="UniProtKB-UniRule"/>
</dbReference>
<comment type="catalytic activity">
    <reaction evidence="9">
        <text>gamma-L-glutamyl-L-cysteine + glycine + ATP = glutathione + ADP + phosphate + H(+)</text>
        <dbReference type="Rhea" id="RHEA:13557"/>
        <dbReference type="ChEBI" id="CHEBI:15378"/>
        <dbReference type="ChEBI" id="CHEBI:30616"/>
        <dbReference type="ChEBI" id="CHEBI:43474"/>
        <dbReference type="ChEBI" id="CHEBI:57305"/>
        <dbReference type="ChEBI" id="CHEBI:57925"/>
        <dbReference type="ChEBI" id="CHEBI:58173"/>
        <dbReference type="ChEBI" id="CHEBI:456216"/>
        <dbReference type="EC" id="6.3.2.3"/>
    </reaction>
</comment>
<evidence type="ECO:0000256" key="6">
    <source>
        <dbReference type="ARBA" id="ARBA00022741"/>
    </source>
</evidence>
<evidence type="ECO:0000256" key="4">
    <source>
        <dbReference type="ARBA" id="ARBA00022684"/>
    </source>
</evidence>
<dbReference type="Pfam" id="PF03199">
    <property type="entry name" value="GSH_synthase"/>
    <property type="match status" value="1"/>
</dbReference>
<dbReference type="InterPro" id="IPR014049">
    <property type="entry name" value="Glutathione_synthase_N_euk"/>
</dbReference>
<dbReference type="PhylomeDB" id="A0A061B410"/>
<evidence type="ECO:0000256" key="12">
    <source>
        <dbReference type="PIRSR" id="PIRSR001558-3"/>
    </source>
</evidence>
<feature type="binding site" evidence="12">
    <location>
        <begin position="214"/>
        <end position="216"/>
    </location>
    <ligand>
        <name>substrate</name>
    </ligand>
</feature>
<feature type="binding site" evidence="12">
    <location>
        <begin position="138"/>
        <end position="141"/>
    </location>
    <ligand>
        <name>substrate</name>
    </ligand>
</feature>
<dbReference type="FunFam" id="3.30.1490.50:FF:000002">
    <property type="entry name" value="Glutathione synthetase"/>
    <property type="match status" value="1"/>
</dbReference>
<feature type="binding site" evidence="10">
    <location>
        <position position="309"/>
    </location>
    <ligand>
        <name>ATP</name>
        <dbReference type="ChEBI" id="CHEBI:30616"/>
    </ligand>
</feature>
<sequence>MSIPELTEAQEGQLVHALHHFALGHGLDIYPVGFSEHAPVATPTTLYPTPFPAKAFERAETVQPLFNELYAKVSSDVEYLSGILDEFAKYDAGFTGKLWESYKKAKKEGIKQPVTLGVFRSDYMLDNDEIKQVEFNTVSVSFGGLSTKVGELHKYLNNAGYYTGGAAQYYDNAKIPVSESLDKLAAGLADGVLYYNKTTGSKNTIVLEITQEGERNVFDQRHLEYSLIANFGIKTRRITLQDIPDKTYKDDKGKLFLKETKEEVSLVYYRSGYAPSDFKTEEDWQNRVTLETSLAIKAPSLLTQLSGAKKIQQLLTESRVLSKFVTDETHKKQLESTFLKIWPLDKSEEGLIARKLANEEPERFVLKPQREGGGNNVYKKDIPGFLAKLPEEEWNAYILMELIHPPLHKNKVVREGKVYTDEIVSELGRFGTILFNQETTEVLENKDAGWLLRSKFSTSDEGGVAAGFGCVDGVALE</sequence>
<comment type="cofactor">
    <cofactor evidence="9 11">
        <name>Mg(2+)</name>
        <dbReference type="ChEBI" id="CHEBI:18420"/>
    </cofactor>
    <text evidence="9 11">Binds 1 Mg(2+) ion per subunit.</text>
</comment>
<dbReference type="GO" id="GO:0005524">
    <property type="term" value="F:ATP binding"/>
    <property type="evidence" value="ECO:0007669"/>
    <property type="project" value="UniProtKB-UniRule"/>
</dbReference>
<feature type="binding site" evidence="10">
    <location>
        <position position="426"/>
    </location>
    <ligand>
        <name>ATP</name>
        <dbReference type="ChEBI" id="CHEBI:30616"/>
    </ligand>
</feature>
<dbReference type="Gene3D" id="3.40.50.1760">
    <property type="entry name" value="Glutathione synthase, substrate-binding domain superfamily, eukaryotic"/>
    <property type="match status" value="1"/>
</dbReference>
<feature type="binding site" evidence="11">
    <location>
        <position position="371"/>
    </location>
    <ligand>
        <name>Mg(2+)</name>
        <dbReference type="ChEBI" id="CHEBI:18420"/>
    </ligand>
</feature>
<feature type="binding site" evidence="10">
    <location>
        <position position="461"/>
    </location>
    <ligand>
        <name>ATP</name>
        <dbReference type="ChEBI" id="CHEBI:30616"/>
    </ligand>
</feature>
<evidence type="ECO:0000256" key="11">
    <source>
        <dbReference type="PIRSR" id="PIRSR001558-2"/>
    </source>
</evidence>
<dbReference type="PIRSF" id="PIRSF001558">
    <property type="entry name" value="GSHase"/>
    <property type="match status" value="1"/>
</dbReference>
<dbReference type="InterPro" id="IPR014042">
    <property type="entry name" value="Glutathione_synthase_a-hlx"/>
</dbReference>
<keyword evidence="5 9" id="KW-0479">Metal-binding</keyword>
<dbReference type="Gene3D" id="3.30.1490.80">
    <property type="match status" value="1"/>
</dbReference>
<evidence type="ECO:0000256" key="7">
    <source>
        <dbReference type="ARBA" id="ARBA00022840"/>
    </source>
</evidence>
<keyword evidence="4 9" id="KW-0317">Glutathione biosynthesis</keyword>
<dbReference type="Gene3D" id="1.10.1080.10">
    <property type="entry name" value="Glutathione Synthetase, Chain A, domain 3"/>
    <property type="match status" value="1"/>
</dbReference>
<accession>A0A061B410</accession>
<dbReference type="NCBIfam" id="TIGR01986">
    <property type="entry name" value="glut_syn_euk"/>
    <property type="match status" value="1"/>
</dbReference>
<comment type="similarity">
    <text evidence="2 9">Belongs to the eukaryotic GSH synthase family.</text>
</comment>
<proteinExistence type="inferred from homology"/>
<evidence type="ECO:0000256" key="2">
    <source>
        <dbReference type="ARBA" id="ARBA00010385"/>
    </source>
</evidence>
<evidence type="ECO:0000256" key="10">
    <source>
        <dbReference type="PIRSR" id="PIRSR001558-1"/>
    </source>
</evidence>
<keyword evidence="8 9" id="KW-0460">Magnesium</keyword>
<protein>
    <recommendedName>
        <fullName evidence="9">Glutathione synthetase</fullName>
        <shortName evidence="9">GSH-S</shortName>
        <ecNumber evidence="9">6.3.2.3</ecNumber>
    </recommendedName>
</protein>
<dbReference type="UniPathway" id="UPA00142">
    <property type="reaction ID" value="UER00210"/>
</dbReference>
<dbReference type="AlphaFoldDB" id="A0A061B410"/>
<feature type="binding site" evidence="10">
    <location>
        <begin position="367"/>
        <end position="376"/>
    </location>
    <ligand>
        <name>ATP</name>
        <dbReference type="ChEBI" id="CHEBI:30616"/>
    </ligand>
</feature>
<dbReference type="Gene3D" id="3.30.470.20">
    <property type="entry name" value="ATP-grasp fold, B domain"/>
    <property type="match status" value="1"/>
</dbReference>